<sequence length="91" mass="10247">MTSAVVSQPRHPAPGTASPLWNTSDTFRSSAESDDRTEIWWPAWGEVTEEASSKLRPRRCVCCVQVPDYGNESAFTLERNKRVPTTKKHTI</sequence>
<dbReference type="Proteomes" id="UP000314294">
    <property type="component" value="Unassembled WGS sequence"/>
</dbReference>
<dbReference type="EMBL" id="SRLO01006613">
    <property type="protein sequence ID" value="TNN28660.1"/>
    <property type="molecule type" value="Genomic_DNA"/>
</dbReference>
<feature type="compositionally biased region" description="Polar residues" evidence="1">
    <location>
        <begin position="19"/>
        <end position="29"/>
    </location>
</feature>
<organism evidence="2 3">
    <name type="scientific">Liparis tanakae</name>
    <name type="common">Tanaka's snailfish</name>
    <dbReference type="NCBI Taxonomy" id="230148"/>
    <lineage>
        <taxon>Eukaryota</taxon>
        <taxon>Metazoa</taxon>
        <taxon>Chordata</taxon>
        <taxon>Craniata</taxon>
        <taxon>Vertebrata</taxon>
        <taxon>Euteleostomi</taxon>
        <taxon>Actinopterygii</taxon>
        <taxon>Neopterygii</taxon>
        <taxon>Teleostei</taxon>
        <taxon>Neoteleostei</taxon>
        <taxon>Acanthomorphata</taxon>
        <taxon>Eupercaria</taxon>
        <taxon>Perciformes</taxon>
        <taxon>Cottioidei</taxon>
        <taxon>Cottales</taxon>
        <taxon>Liparidae</taxon>
        <taxon>Liparis</taxon>
    </lineage>
</organism>
<proteinExistence type="predicted"/>
<evidence type="ECO:0000256" key="1">
    <source>
        <dbReference type="SAM" id="MobiDB-lite"/>
    </source>
</evidence>
<feature type="region of interest" description="Disordered" evidence="1">
    <location>
        <begin position="1"/>
        <end position="29"/>
    </location>
</feature>
<keyword evidence="3" id="KW-1185">Reference proteome</keyword>
<dbReference type="AlphaFoldDB" id="A0A4Z2EJA5"/>
<accession>A0A4Z2EJA5</accession>
<evidence type="ECO:0000313" key="2">
    <source>
        <dbReference type="EMBL" id="TNN28660.1"/>
    </source>
</evidence>
<gene>
    <name evidence="2" type="ORF">EYF80_061192</name>
</gene>
<evidence type="ECO:0000313" key="3">
    <source>
        <dbReference type="Proteomes" id="UP000314294"/>
    </source>
</evidence>
<name>A0A4Z2EJA5_9TELE</name>
<comment type="caution">
    <text evidence="2">The sequence shown here is derived from an EMBL/GenBank/DDBJ whole genome shotgun (WGS) entry which is preliminary data.</text>
</comment>
<protein>
    <submittedName>
        <fullName evidence="2">Uncharacterized protein</fullName>
    </submittedName>
</protein>
<reference evidence="2 3" key="1">
    <citation type="submission" date="2019-03" db="EMBL/GenBank/DDBJ databases">
        <title>First draft genome of Liparis tanakae, snailfish: a comprehensive survey of snailfish specific genes.</title>
        <authorList>
            <person name="Kim W."/>
            <person name="Song I."/>
            <person name="Jeong J.-H."/>
            <person name="Kim D."/>
            <person name="Kim S."/>
            <person name="Ryu S."/>
            <person name="Song J.Y."/>
            <person name="Lee S.K."/>
        </authorList>
    </citation>
    <scope>NUCLEOTIDE SEQUENCE [LARGE SCALE GENOMIC DNA]</scope>
    <source>
        <tissue evidence="2">Muscle</tissue>
    </source>
</reference>